<accession>A0A452SIV1</accession>
<evidence type="ECO:0000313" key="3">
    <source>
        <dbReference type="Ensembl" id="ENSUAMP00000032434.1"/>
    </source>
</evidence>
<dbReference type="GO" id="GO:0005737">
    <property type="term" value="C:cytoplasm"/>
    <property type="evidence" value="ECO:0007669"/>
    <property type="project" value="InterPro"/>
</dbReference>
<feature type="domain" description="Protein-arginine deiminase (PAD) N-terminal" evidence="2">
    <location>
        <begin position="1"/>
        <end position="111"/>
    </location>
</feature>
<dbReference type="InterPro" id="IPR004303">
    <property type="entry name" value="PAD"/>
</dbReference>
<dbReference type="Gene3D" id="2.60.40.1860">
    <property type="entry name" value="Protein-arginine deiminase, N-terminal domain"/>
    <property type="match status" value="1"/>
</dbReference>
<dbReference type="GeneTree" id="ENSGT00940000153217"/>
<dbReference type="AlphaFoldDB" id="A0A452SIV1"/>
<reference evidence="3" key="3">
    <citation type="submission" date="2025-09" db="UniProtKB">
        <authorList>
            <consortium name="Ensembl"/>
        </authorList>
    </citation>
    <scope>IDENTIFICATION</scope>
</reference>
<keyword evidence="1" id="KW-0479">Metal-binding</keyword>
<dbReference type="STRING" id="9643.ENSUAMP00000032434"/>
<organism evidence="3 4">
    <name type="scientific">Ursus americanus</name>
    <name type="common">American black bear</name>
    <name type="synonym">Euarctos americanus</name>
    <dbReference type="NCBI Taxonomy" id="9643"/>
    <lineage>
        <taxon>Eukaryota</taxon>
        <taxon>Metazoa</taxon>
        <taxon>Chordata</taxon>
        <taxon>Craniata</taxon>
        <taxon>Vertebrata</taxon>
        <taxon>Euteleostomi</taxon>
        <taxon>Mammalia</taxon>
        <taxon>Eutheria</taxon>
        <taxon>Laurasiatheria</taxon>
        <taxon>Carnivora</taxon>
        <taxon>Caniformia</taxon>
        <taxon>Ursidae</taxon>
        <taxon>Ursus</taxon>
    </lineage>
</organism>
<dbReference type="OMA" id="AQGPVIH"/>
<evidence type="ECO:0000259" key="2">
    <source>
        <dbReference type="Pfam" id="PF08526"/>
    </source>
</evidence>
<dbReference type="FunFam" id="2.60.40.1860:FF:000003">
    <property type="entry name" value="Protein-arginine deiminase type-4"/>
    <property type="match status" value="1"/>
</dbReference>
<proteinExistence type="predicted"/>
<dbReference type="InterPro" id="IPR038685">
    <property type="entry name" value="PAD_N_sf"/>
</dbReference>
<sequence length="115" mass="11965">MAQGTVIHVAPEQSTYAVCVLGTETKLDVYGSAPTGYTSFSINASPGVVVDVAHSPPAKKNSTGSSKWSLDPSLEVSLRMKAASSSTGDQKVQISYYGPKTNPVQALLYVTGVGK</sequence>
<dbReference type="PANTHER" id="PTHR10837">
    <property type="entry name" value="PEPTIDYLARGININE DEIMINASE"/>
    <property type="match status" value="1"/>
</dbReference>
<dbReference type="CDD" id="cd04214">
    <property type="entry name" value="PAD_N"/>
    <property type="match status" value="1"/>
</dbReference>
<evidence type="ECO:0000313" key="4">
    <source>
        <dbReference type="Proteomes" id="UP000291022"/>
    </source>
</evidence>
<dbReference type="SUPFAM" id="SSF49503">
    <property type="entry name" value="Cupredoxins"/>
    <property type="match status" value="1"/>
</dbReference>
<keyword evidence="4" id="KW-1185">Reference proteome</keyword>
<dbReference type="InterPro" id="IPR013732">
    <property type="entry name" value="PAD_N"/>
</dbReference>
<dbReference type="GO" id="GO:0140794">
    <property type="term" value="F:histone arginine deiminase activity"/>
    <property type="evidence" value="ECO:0007669"/>
    <property type="project" value="TreeGrafter"/>
</dbReference>
<reference evidence="4" key="1">
    <citation type="submission" date="2016-06" db="EMBL/GenBank/DDBJ databases">
        <title>De novo assembly and RNA-Seq shows season-dependent expression and editing in black bear kidneys.</title>
        <authorList>
            <person name="Korstanje R."/>
            <person name="Srivastava A."/>
            <person name="Sarsani V.K."/>
            <person name="Sheehan S.M."/>
            <person name="Seger R.L."/>
            <person name="Barter M.E."/>
            <person name="Lindqvist C."/>
            <person name="Brody L.C."/>
            <person name="Mullikin J.C."/>
        </authorList>
    </citation>
    <scope>NUCLEOTIDE SEQUENCE [LARGE SCALE GENOMIC DNA]</scope>
</reference>
<dbReference type="Pfam" id="PF08526">
    <property type="entry name" value="PAD_N"/>
    <property type="match status" value="1"/>
</dbReference>
<dbReference type="InterPro" id="IPR008972">
    <property type="entry name" value="Cupredoxin"/>
</dbReference>
<dbReference type="Proteomes" id="UP000291022">
    <property type="component" value="Unassembled WGS sequence"/>
</dbReference>
<evidence type="ECO:0000256" key="1">
    <source>
        <dbReference type="ARBA" id="ARBA00022723"/>
    </source>
</evidence>
<dbReference type="PANTHER" id="PTHR10837:SF3">
    <property type="entry name" value="PROTEIN-ARGININE DEIMINASE TYPE-4"/>
    <property type="match status" value="1"/>
</dbReference>
<dbReference type="GO" id="GO:0005634">
    <property type="term" value="C:nucleus"/>
    <property type="evidence" value="ECO:0007669"/>
    <property type="project" value="TreeGrafter"/>
</dbReference>
<reference evidence="3" key="2">
    <citation type="submission" date="2025-08" db="UniProtKB">
        <authorList>
            <consortium name="Ensembl"/>
        </authorList>
    </citation>
    <scope>IDENTIFICATION</scope>
</reference>
<dbReference type="Ensembl" id="ENSUAMT00000036151.1">
    <property type="protein sequence ID" value="ENSUAMP00000032434.1"/>
    <property type="gene ID" value="ENSUAMG00000024785.1"/>
</dbReference>
<dbReference type="GO" id="GO:0005509">
    <property type="term" value="F:calcium ion binding"/>
    <property type="evidence" value="ECO:0007669"/>
    <property type="project" value="InterPro"/>
</dbReference>
<protein>
    <recommendedName>
        <fullName evidence="2">Protein-arginine deiminase (PAD) N-terminal domain-containing protein</fullName>
    </recommendedName>
</protein>
<name>A0A452SIV1_URSAM</name>